<dbReference type="Proteomes" id="UP000636793">
    <property type="component" value="Unassembled WGS sequence"/>
</dbReference>
<keyword evidence="2" id="KW-1185">Reference proteome</keyword>
<proteinExistence type="predicted"/>
<evidence type="ECO:0000313" key="1">
    <source>
        <dbReference type="EMBL" id="GGB45164.1"/>
    </source>
</evidence>
<gene>
    <name evidence="1" type="ORF">GCM10011492_40310</name>
</gene>
<protein>
    <submittedName>
        <fullName evidence="1">Uncharacterized protein</fullName>
    </submittedName>
</protein>
<comment type="caution">
    <text evidence="1">The sequence shown here is derived from an EMBL/GenBank/DDBJ whole genome shotgun (WGS) entry which is preliminary data.</text>
</comment>
<reference evidence="1" key="2">
    <citation type="submission" date="2020-09" db="EMBL/GenBank/DDBJ databases">
        <authorList>
            <person name="Sun Q."/>
            <person name="Zhou Y."/>
        </authorList>
    </citation>
    <scope>NUCLEOTIDE SEQUENCE</scope>
    <source>
        <strain evidence="1">CGMCC 1.15085</strain>
    </source>
</reference>
<reference evidence="1" key="1">
    <citation type="journal article" date="2014" name="Int. J. Syst. Evol. Microbiol.">
        <title>Complete genome sequence of Corynebacterium casei LMG S-19264T (=DSM 44701T), isolated from a smear-ripened cheese.</title>
        <authorList>
            <consortium name="US DOE Joint Genome Institute (JGI-PGF)"/>
            <person name="Walter F."/>
            <person name="Albersmeier A."/>
            <person name="Kalinowski J."/>
            <person name="Ruckert C."/>
        </authorList>
    </citation>
    <scope>NUCLEOTIDE SEQUENCE</scope>
    <source>
        <strain evidence="1">CGMCC 1.15085</strain>
    </source>
</reference>
<evidence type="ECO:0000313" key="2">
    <source>
        <dbReference type="Proteomes" id="UP000636793"/>
    </source>
</evidence>
<sequence length="64" mass="7062">MRNIGTTTLNFVRPLLNYVSLSRIVLSSRTVSAGPDHSVHGDWQAGSGYPVFTSPLKYRDRVVA</sequence>
<dbReference type="AlphaFoldDB" id="A0A916X0Z6"/>
<organism evidence="1 2">
    <name type="scientific">Flexivirga endophytica</name>
    <dbReference type="NCBI Taxonomy" id="1849103"/>
    <lineage>
        <taxon>Bacteria</taxon>
        <taxon>Bacillati</taxon>
        <taxon>Actinomycetota</taxon>
        <taxon>Actinomycetes</taxon>
        <taxon>Micrococcales</taxon>
        <taxon>Dermacoccaceae</taxon>
        <taxon>Flexivirga</taxon>
    </lineage>
</organism>
<name>A0A916X0Z6_9MICO</name>
<dbReference type="EMBL" id="BMHI01000007">
    <property type="protein sequence ID" value="GGB45164.1"/>
    <property type="molecule type" value="Genomic_DNA"/>
</dbReference>
<accession>A0A916X0Z6</accession>